<dbReference type="eggNOG" id="ENOG502Z948">
    <property type="taxonomic scope" value="Bacteria"/>
</dbReference>
<feature type="transmembrane region" description="Helical" evidence="1">
    <location>
        <begin position="12"/>
        <end position="33"/>
    </location>
</feature>
<feature type="transmembrane region" description="Helical" evidence="1">
    <location>
        <begin position="163"/>
        <end position="184"/>
    </location>
</feature>
<dbReference type="BioCyc" id="SPNE170187:G1FZB-1447-MONOMER"/>
<dbReference type="KEGG" id="spn:SP_1436"/>
<name>A0A0H2UQL1_STRPN</name>
<evidence type="ECO:0008006" key="4">
    <source>
        <dbReference type="Google" id="ProtNLM"/>
    </source>
</evidence>
<dbReference type="AlphaFoldDB" id="A0A0H2UQL1"/>
<dbReference type="RefSeq" id="WP_000368972.1">
    <property type="nucleotide sequence ID" value="NC_003028.3"/>
</dbReference>
<organism evidence="2 3">
    <name type="scientific">Streptococcus pneumoniae serotype 4 (strain ATCC BAA-334 / TIGR4)</name>
    <dbReference type="NCBI Taxonomy" id="170187"/>
    <lineage>
        <taxon>Bacteria</taxon>
        <taxon>Bacillati</taxon>
        <taxon>Bacillota</taxon>
        <taxon>Bacilli</taxon>
        <taxon>Lactobacillales</taxon>
        <taxon>Streptococcaceae</taxon>
        <taxon>Streptococcus</taxon>
    </lineage>
</organism>
<evidence type="ECO:0000313" key="3">
    <source>
        <dbReference type="Proteomes" id="UP000000585"/>
    </source>
</evidence>
<dbReference type="NCBIfam" id="TIGR02185">
    <property type="entry name" value="Trep_Strep"/>
    <property type="match status" value="1"/>
</dbReference>
<feature type="transmembrane region" description="Helical" evidence="1">
    <location>
        <begin position="64"/>
        <end position="97"/>
    </location>
</feature>
<evidence type="ECO:0000313" key="2">
    <source>
        <dbReference type="EMBL" id="AAK75532.1"/>
    </source>
</evidence>
<dbReference type="Pfam" id="PF09605">
    <property type="entry name" value="Trep_Strep"/>
    <property type="match status" value="1"/>
</dbReference>
<keyword evidence="1" id="KW-0472">Membrane</keyword>
<dbReference type="InterPro" id="IPR011733">
    <property type="entry name" value="CHP02185_IM"/>
</dbReference>
<proteinExistence type="predicted"/>
<accession>A0A0H2UQL1</accession>
<feature type="transmembrane region" description="Helical" evidence="1">
    <location>
        <begin position="190"/>
        <end position="208"/>
    </location>
</feature>
<dbReference type="PaxDb" id="170187-SP_1436"/>
<keyword evidence="1" id="KW-1133">Transmembrane helix</keyword>
<keyword evidence="3" id="KW-1185">Reference proteome</keyword>
<evidence type="ECO:0000256" key="1">
    <source>
        <dbReference type="SAM" id="Phobius"/>
    </source>
</evidence>
<feature type="transmembrane region" description="Helical" evidence="1">
    <location>
        <begin position="39"/>
        <end position="57"/>
    </location>
</feature>
<gene>
    <name evidence="2" type="ordered locus">SP_1436</name>
</gene>
<reference evidence="2 3" key="1">
    <citation type="journal article" date="2001" name="Science">
        <title>Complete genome sequence of a virulent isolate of Streptococcus pneumoniae.</title>
        <authorList>
            <person name="Tettelin H."/>
            <person name="Nelson K.E."/>
            <person name="Paulsen I.T."/>
            <person name="Eisen J.A."/>
            <person name="Read T.D."/>
            <person name="Peterson S."/>
            <person name="Heidelberg J."/>
            <person name="DeBoy R.T."/>
            <person name="Haft D.H."/>
            <person name="Dodson R.J."/>
            <person name="Durkin A.S."/>
            <person name="Gwinn M."/>
            <person name="Kolonay J.F."/>
            <person name="Nelson W.C."/>
            <person name="Peterson J.D."/>
            <person name="Umayam L.A."/>
            <person name="White O."/>
            <person name="Salzberg S.L."/>
            <person name="Lewis M.R."/>
            <person name="Radune D."/>
            <person name="Holtzapple E."/>
            <person name="Khouri H."/>
            <person name="Wolf A.M."/>
            <person name="Utterback T.R."/>
            <person name="Hansen C.L."/>
            <person name="McDonald L.A."/>
            <person name="Feldblyum T.V."/>
            <person name="Angiuoli S."/>
            <person name="Dickinson T."/>
            <person name="Hickey E.K."/>
            <person name="Holt I.E."/>
            <person name="Loftus B.J."/>
            <person name="Yang F."/>
            <person name="Smith H.O."/>
            <person name="Venter J.C."/>
            <person name="Dougherty B.A."/>
            <person name="Morrison D.A."/>
            <person name="Hollingshead S.K."/>
            <person name="Fraser C.M."/>
        </authorList>
    </citation>
    <scope>NUCLEOTIDE SEQUENCE [LARGE SCALE GENOMIC DNA]</scope>
    <source>
        <strain evidence="3">ATCC BAA-334 / TIGR4</strain>
    </source>
</reference>
<dbReference type="EMBL" id="AE005672">
    <property type="protein sequence ID" value="AAK75532.1"/>
    <property type="molecule type" value="Genomic_DNA"/>
</dbReference>
<sequence length="209" mass="23476">MDNKKLKVKDLVSIGVFGVIYFAFMFGVGMMGLIPILFLIYPTVLAIVAGTVVMLFMAKVQKPWALFIFGMISPLVMFAAGHTYVVVVLSLIVMIIAELIRKIGNYNSFKYNMLSYAIFSTWICSSLMQMLLAKEKYMEWSLMTMGKDYVDVLEKLITYPHMALVALGAFLGGILGAYIGKALLKKHFSNGLYCVGYFTPCLILWCYLN</sequence>
<dbReference type="Proteomes" id="UP000000585">
    <property type="component" value="Chromosome"/>
</dbReference>
<dbReference type="PhylomeDB" id="A0A0H2UQL1"/>
<dbReference type="EnsemblBacteria" id="AAK75532">
    <property type="protein sequence ID" value="AAK75532"/>
    <property type="gene ID" value="SP_1436"/>
</dbReference>
<protein>
    <recommendedName>
        <fullName evidence="4">Major facilitator superfamily permease</fullName>
    </recommendedName>
</protein>
<feature type="transmembrane region" description="Helical" evidence="1">
    <location>
        <begin position="113"/>
        <end position="133"/>
    </location>
</feature>
<keyword evidence="1" id="KW-0812">Transmembrane</keyword>